<protein>
    <submittedName>
        <fullName evidence="7">Uncharacterized protein MANES_17G019600</fullName>
    </submittedName>
</protein>
<keyword evidence="2 6" id="KW-0812">Transmembrane</keyword>
<dbReference type="Pfam" id="PF00335">
    <property type="entry name" value="Tetraspanin"/>
    <property type="match status" value="1"/>
</dbReference>
<evidence type="ECO:0000256" key="3">
    <source>
        <dbReference type="ARBA" id="ARBA00022989"/>
    </source>
</evidence>
<feature type="transmembrane region" description="Helical" evidence="6">
    <location>
        <begin position="162"/>
        <end position="184"/>
    </location>
</feature>
<proteinExistence type="predicted"/>
<organism evidence="7">
    <name type="scientific">Rhizophora mucronata</name>
    <name type="common">Asiatic mangrove</name>
    <dbReference type="NCBI Taxonomy" id="61149"/>
    <lineage>
        <taxon>Eukaryota</taxon>
        <taxon>Viridiplantae</taxon>
        <taxon>Streptophyta</taxon>
        <taxon>Embryophyta</taxon>
        <taxon>Tracheophyta</taxon>
        <taxon>Spermatophyta</taxon>
        <taxon>Magnoliopsida</taxon>
        <taxon>eudicotyledons</taxon>
        <taxon>Gunneridae</taxon>
        <taxon>Pentapetalae</taxon>
        <taxon>rosids</taxon>
        <taxon>fabids</taxon>
        <taxon>Malpighiales</taxon>
        <taxon>Rhizophoraceae</taxon>
        <taxon>Rhizophora</taxon>
    </lineage>
</organism>
<feature type="transmembrane region" description="Helical" evidence="6">
    <location>
        <begin position="12"/>
        <end position="34"/>
    </location>
</feature>
<dbReference type="GO" id="GO:0016020">
    <property type="term" value="C:membrane"/>
    <property type="evidence" value="ECO:0007669"/>
    <property type="project" value="UniProtKB-SubCell"/>
</dbReference>
<keyword evidence="4 6" id="KW-0472">Membrane</keyword>
<feature type="transmembrane region" description="Helical" evidence="6">
    <location>
        <begin position="79"/>
        <end position="103"/>
    </location>
</feature>
<dbReference type="PANTHER" id="PTHR19282:SF522">
    <property type="entry name" value="TETRASPANIN"/>
    <property type="match status" value="1"/>
</dbReference>
<keyword evidence="3 6" id="KW-1133">Transmembrane helix</keyword>
<feature type="compositionally biased region" description="Basic and acidic residues" evidence="5">
    <location>
        <begin position="270"/>
        <end position="279"/>
    </location>
</feature>
<evidence type="ECO:0000256" key="1">
    <source>
        <dbReference type="ARBA" id="ARBA00004141"/>
    </source>
</evidence>
<accession>A0A2P2KH76</accession>
<evidence type="ECO:0000313" key="7">
    <source>
        <dbReference type="EMBL" id="MBX05047.1"/>
    </source>
</evidence>
<reference evidence="7" key="1">
    <citation type="submission" date="2018-02" db="EMBL/GenBank/DDBJ databases">
        <title>Rhizophora mucronata_Transcriptome.</title>
        <authorList>
            <person name="Meera S.P."/>
            <person name="Sreeshan A."/>
            <person name="Augustine A."/>
        </authorList>
    </citation>
    <scope>NUCLEOTIDE SEQUENCE</scope>
    <source>
        <tissue evidence="7">Leaf</tissue>
    </source>
</reference>
<feature type="transmembrane region" description="Helical" evidence="6">
    <location>
        <begin position="110"/>
        <end position="133"/>
    </location>
</feature>
<evidence type="ECO:0000256" key="4">
    <source>
        <dbReference type="ARBA" id="ARBA00023136"/>
    </source>
</evidence>
<dbReference type="EMBL" id="GGEC01024564">
    <property type="protein sequence ID" value="MBX05048.1"/>
    <property type="molecule type" value="Transcribed_RNA"/>
</dbReference>
<evidence type="ECO:0000256" key="5">
    <source>
        <dbReference type="SAM" id="MobiDB-lite"/>
    </source>
</evidence>
<dbReference type="PANTHER" id="PTHR19282">
    <property type="entry name" value="TETRASPANIN"/>
    <property type="match status" value="1"/>
</dbReference>
<dbReference type="EMBL" id="GGEC01024567">
    <property type="protein sequence ID" value="MBX05051.1"/>
    <property type="molecule type" value="Transcribed_RNA"/>
</dbReference>
<name>A0A2P2KH76_RHIMU</name>
<feature type="region of interest" description="Disordered" evidence="5">
    <location>
        <begin position="257"/>
        <end position="279"/>
    </location>
</feature>
<dbReference type="AlphaFoldDB" id="A0A2P2KH76"/>
<comment type="subcellular location">
    <subcellularLocation>
        <location evidence="1">Membrane</location>
        <topology evidence="1">Multi-pass membrane protein</topology>
    </subcellularLocation>
</comment>
<evidence type="ECO:0000256" key="2">
    <source>
        <dbReference type="ARBA" id="ARBA00022692"/>
    </source>
</evidence>
<dbReference type="InterPro" id="IPR018499">
    <property type="entry name" value="Tetraspanin/Peripherin"/>
</dbReference>
<evidence type="ECO:0000256" key="6">
    <source>
        <dbReference type="SAM" id="Phobius"/>
    </source>
</evidence>
<dbReference type="EMBL" id="GGEC01024563">
    <property type="protein sequence ID" value="MBX05047.1"/>
    <property type="molecule type" value="Transcribed_RNA"/>
</dbReference>
<sequence>MAYRGCLECLLKLLNFLLTLVGLAMVGYGIYMFVEYKRASVHKPLSPVSYDPGLIQLGRPMLMAVSLSESILDKLPKAWFIYLFIGIGVILFFISCFGCIGAVTRNGCCLCFYSVLIILLILVELGCAAFIFFDKSWKKEVPLDKTGDFDMIYNFLKENWSIAKWVALGAVVLEALVFVLALMVRAANRPADYDSDDELIAPRQRIRQPLLIRRPGSGAGVPASGSLDQRPIRNDAWSARLREKYGLDTSEFTYKPSESHRFQPVSGQPAEERSRCTIL</sequence>